<dbReference type="Gene3D" id="1.10.287.1490">
    <property type="match status" value="1"/>
</dbReference>
<keyword evidence="3" id="KW-0812">Transmembrane</keyword>
<keyword evidence="3" id="KW-1133">Transmembrane helix</keyword>
<dbReference type="EMBL" id="JANAVB010027397">
    <property type="protein sequence ID" value="KAJ6818185.1"/>
    <property type="molecule type" value="Genomic_DNA"/>
</dbReference>
<evidence type="ECO:0000256" key="2">
    <source>
        <dbReference type="SAM" id="MobiDB-lite"/>
    </source>
</evidence>
<feature type="signal peptide" evidence="4">
    <location>
        <begin position="1"/>
        <end position="22"/>
    </location>
</feature>
<protein>
    <submittedName>
        <fullName evidence="5">Uncharacterized protein</fullName>
    </submittedName>
</protein>
<keyword evidence="4" id="KW-0732">Signal</keyword>
<proteinExistence type="predicted"/>
<evidence type="ECO:0000256" key="1">
    <source>
        <dbReference type="SAM" id="Coils"/>
    </source>
</evidence>
<name>A0AAX6FQ58_IRIPA</name>
<dbReference type="Proteomes" id="UP001140949">
    <property type="component" value="Unassembled WGS sequence"/>
</dbReference>
<feature type="compositionally biased region" description="Basic residues" evidence="2">
    <location>
        <begin position="427"/>
        <end position="440"/>
    </location>
</feature>
<reference evidence="5" key="2">
    <citation type="submission" date="2023-04" db="EMBL/GenBank/DDBJ databases">
        <authorList>
            <person name="Bruccoleri R.E."/>
            <person name="Oakeley E.J."/>
            <person name="Faust A.-M."/>
            <person name="Dessus-Babus S."/>
            <person name="Altorfer M."/>
            <person name="Burckhardt D."/>
            <person name="Oertli M."/>
            <person name="Naumann U."/>
            <person name="Petersen F."/>
            <person name="Wong J."/>
        </authorList>
    </citation>
    <scope>NUCLEOTIDE SEQUENCE</scope>
    <source>
        <strain evidence="5">GSM-AAB239-AS_SAM_17_03QT</strain>
        <tissue evidence="5">Leaf</tissue>
    </source>
</reference>
<gene>
    <name evidence="5" type="ORF">M6B38_407580</name>
</gene>
<comment type="caution">
    <text evidence="5">The sequence shown here is derived from an EMBL/GenBank/DDBJ whole genome shotgun (WGS) entry which is preliminary data.</text>
</comment>
<evidence type="ECO:0000313" key="6">
    <source>
        <dbReference type="Proteomes" id="UP001140949"/>
    </source>
</evidence>
<dbReference type="SUPFAM" id="SSF58113">
    <property type="entry name" value="Apolipoprotein A-I"/>
    <property type="match status" value="1"/>
</dbReference>
<feature type="region of interest" description="Disordered" evidence="2">
    <location>
        <begin position="420"/>
        <end position="440"/>
    </location>
</feature>
<reference evidence="5" key="1">
    <citation type="journal article" date="2023" name="GigaByte">
        <title>Genome assembly of the bearded iris, Iris pallida Lam.</title>
        <authorList>
            <person name="Bruccoleri R.E."/>
            <person name="Oakeley E.J."/>
            <person name="Faust A.M.E."/>
            <person name="Altorfer M."/>
            <person name="Dessus-Babus S."/>
            <person name="Burckhardt D."/>
            <person name="Oertli M."/>
            <person name="Naumann U."/>
            <person name="Petersen F."/>
            <person name="Wong J."/>
        </authorList>
    </citation>
    <scope>NUCLEOTIDE SEQUENCE</scope>
    <source>
        <strain evidence="5">GSM-AAB239-AS_SAM_17_03QT</strain>
    </source>
</reference>
<feature type="coiled-coil region" evidence="1">
    <location>
        <begin position="42"/>
        <end position="189"/>
    </location>
</feature>
<evidence type="ECO:0000256" key="3">
    <source>
        <dbReference type="SAM" id="Phobius"/>
    </source>
</evidence>
<dbReference type="SUPFAM" id="SSF57997">
    <property type="entry name" value="Tropomyosin"/>
    <property type="match status" value="1"/>
</dbReference>
<keyword evidence="3" id="KW-0472">Membrane</keyword>
<sequence length="440" mass="49893">MAISKLAMLWIVFSLMVVGLRAEPEEVTVEPVASDSGLKFEIERLRSKISSLESSISDKSQELKSKDDSISQLENTIQEKSASIASLQSEVESLQKKGALDDEKLAGKAHARAGELEKQVEKLKVEIETRTKKSDAMEERAITTEKKVGELNIALENLEKVNEDQKRKLQKTERALQVAEEELLRVHLEATSKSKVISEIHGAWLPPWLATHIARYQDLAATHWNEHGKPVLDVFLQKASEKSAQAQKWAEPHLETAKTKWIPVVKEKWVTFTTFVEPHVHTVSTRSVEVYEVCRSTITPHIVKVQELSGPYVQEARKVSKPYIDRIATITKPHVERAHVVLKPYTNRAVYAYGKFLESATTYHQQVQGAVQEKLIKHELTKSLATKELVWFLASASLALPIYFLYKIFLAPFCKKATNPTTDAHANHTHRKHKRRHADK</sequence>
<keyword evidence="6" id="KW-1185">Reference proteome</keyword>
<accession>A0AAX6FQ58</accession>
<evidence type="ECO:0000313" key="5">
    <source>
        <dbReference type="EMBL" id="KAJ6818185.1"/>
    </source>
</evidence>
<dbReference type="PANTHER" id="PTHR34360:SF1">
    <property type="entry name" value="OS08G0519400 PROTEIN"/>
    <property type="match status" value="1"/>
</dbReference>
<evidence type="ECO:0000256" key="4">
    <source>
        <dbReference type="SAM" id="SignalP"/>
    </source>
</evidence>
<dbReference type="AlphaFoldDB" id="A0AAX6FQ58"/>
<dbReference type="PANTHER" id="PTHR34360">
    <property type="entry name" value="OS08G0519400 PROTEIN"/>
    <property type="match status" value="1"/>
</dbReference>
<keyword evidence="1" id="KW-0175">Coiled coil</keyword>
<organism evidence="5 6">
    <name type="scientific">Iris pallida</name>
    <name type="common">Sweet iris</name>
    <dbReference type="NCBI Taxonomy" id="29817"/>
    <lineage>
        <taxon>Eukaryota</taxon>
        <taxon>Viridiplantae</taxon>
        <taxon>Streptophyta</taxon>
        <taxon>Embryophyta</taxon>
        <taxon>Tracheophyta</taxon>
        <taxon>Spermatophyta</taxon>
        <taxon>Magnoliopsida</taxon>
        <taxon>Liliopsida</taxon>
        <taxon>Asparagales</taxon>
        <taxon>Iridaceae</taxon>
        <taxon>Iridoideae</taxon>
        <taxon>Irideae</taxon>
        <taxon>Iris</taxon>
    </lineage>
</organism>
<feature type="chain" id="PRO_5043746882" evidence="4">
    <location>
        <begin position="23"/>
        <end position="440"/>
    </location>
</feature>
<feature type="transmembrane region" description="Helical" evidence="3">
    <location>
        <begin position="389"/>
        <end position="406"/>
    </location>
</feature>